<feature type="transmembrane region" description="Helical" evidence="1">
    <location>
        <begin position="54"/>
        <end position="78"/>
    </location>
</feature>
<comment type="caution">
    <text evidence="3">The sequence shown here is derived from an EMBL/GenBank/DDBJ whole genome shotgun (WGS) entry which is preliminary data.</text>
</comment>
<gene>
    <name evidence="3" type="ORF">MYCIT1_LOCUS17980</name>
</gene>
<keyword evidence="1" id="KW-1133">Transmembrane helix</keyword>
<dbReference type="AlphaFoldDB" id="A0AAD2K0L6"/>
<feature type="transmembrane region" description="Helical" evidence="1">
    <location>
        <begin position="211"/>
        <end position="233"/>
    </location>
</feature>
<dbReference type="EMBL" id="CAVNYO010000181">
    <property type="protein sequence ID" value="CAK5272350.1"/>
    <property type="molecule type" value="Genomic_DNA"/>
</dbReference>
<feature type="transmembrane region" description="Helical" evidence="1">
    <location>
        <begin position="130"/>
        <end position="150"/>
    </location>
</feature>
<accession>A0AAD2K0L6</accession>
<evidence type="ECO:0000313" key="3">
    <source>
        <dbReference type="EMBL" id="CAK5272350.1"/>
    </source>
</evidence>
<dbReference type="Pfam" id="PF20152">
    <property type="entry name" value="DUF6534"/>
    <property type="match status" value="1"/>
</dbReference>
<keyword evidence="1" id="KW-0472">Membrane</keyword>
<name>A0AAD2K0L6_9AGAR</name>
<protein>
    <recommendedName>
        <fullName evidence="2">DUF6534 domain-containing protein</fullName>
    </recommendedName>
</protein>
<evidence type="ECO:0000313" key="4">
    <source>
        <dbReference type="Proteomes" id="UP001295794"/>
    </source>
</evidence>
<keyword evidence="1" id="KW-0812">Transmembrane</keyword>
<dbReference type="PANTHER" id="PTHR40465">
    <property type="entry name" value="CHROMOSOME 1, WHOLE GENOME SHOTGUN SEQUENCE"/>
    <property type="match status" value="1"/>
</dbReference>
<sequence>MSATAIPTAAELVWTTGPSLLATCLNWWLYGVMCVQAYHYTASFTRRDNRIIKSLVLVLFLLDTTQTAMITADAFHWFVAGYGNAQMLDEIWINGIDVPFLDALIAFIAQAFYCWRIWFLRDGRRWKNAIPGLILLVATMQFAAGMVVGIKAQQVARWSLIGSEFVETTIWFTGAAVADLSIAIVMSWTLLYEHRSSVLSTNSVISRVVRLIAETNAITATFAVLALIFYWGIPSKPSMVVPVTSCIGKLYTNSLVAVLNNRGKSHPQSVFAAPETLRMPTFSATRNISGSTQTHDDSLELGFGGVHGMRFGSGDRSVDKHPQIGEESGDVVGVKLTNERGEVV</sequence>
<dbReference type="PANTHER" id="PTHR40465:SF1">
    <property type="entry name" value="DUF6534 DOMAIN-CONTAINING PROTEIN"/>
    <property type="match status" value="1"/>
</dbReference>
<keyword evidence="4" id="KW-1185">Reference proteome</keyword>
<feature type="domain" description="DUF6534" evidence="2">
    <location>
        <begin position="175"/>
        <end position="263"/>
    </location>
</feature>
<evidence type="ECO:0000256" key="1">
    <source>
        <dbReference type="SAM" id="Phobius"/>
    </source>
</evidence>
<feature type="transmembrane region" description="Helical" evidence="1">
    <location>
        <begin position="20"/>
        <end position="42"/>
    </location>
</feature>
<feature type="transmembrane region" description="Helical" evidence="1">
    <location>
        <begin position="98"/>
        <end position="118"/>
    </location>
</feature>
<dbReference type="InterPro" id="IPR045339">
    <property type="entry name" value="DUF6534"/>
</dbReference>
<dbReference type="Proteomes" id="UP001295794">
    <property type="component" value="Unassembled WGS sequence"/>
</dbReference>
<reference evidence="3" key="1">
    <citation type="submission" date="2023-11" db="EMBL/GenBank/DDBJ databases">
        <authorList>
            <person name="De Vega J J."/>
            <person name="De Vega J J."/>
        </authorList>
    </citation>
    <scope>NUCLEOTIDE SEQUENCE</scope>
</reference>
<evidence type="ECO:0000259" key="2">
    <source>
        <dbReference type="Pfam" id="PF20152"/>
    </source>
</evidence>
<organism evidence="3 4">
    <name type="scientific">Mycena citricolor</name>
    <dbReference type="NCBI Taxonomy" id="2018698"/>
    <lineage>
        <taxon>Eukaryota</taxon>
        <taxon>Fungi</taxon>
        <taxon>Dikarya</taxon>
        <taxon>Basidiomycota</taxon>
        <taxon>Agaricomycotina</taxon>
        <taxon>Agaricomycetes</taxon>
        <taxon>Agaricomycetidae</taxon>
        <taxon>Agaricales</taxon>
        <taxon>Marasmiineae</taxon>
        <taxon>Mycenaceae</taxon>
        <taxon>Mycena</taxon>
    </lineage>
</organism>
<feature type="transmembrane region" description="Helical" evidence="1">
    <location>
        <begin position="170"/>
        <end position="191"/>
    </location>
</feature>
<proteinExistence type="predicted"/>